<dbReference type="AlphaFoldDB" id="A0A151IRB8"/>
<dbReference type="Proteomes" id="UP000078492">
    <property type="component" value="Unassembled WGS sequence"/>
</dbReference>
<name>A0A151IRB8_9HYME</name>
<reference evidence="3 4" key="1">
    <citation type="submission" date="2015-09" db="EMBL/GenBank/DDBJ databases">
        <title>Trachymyrmex cornetzi WGS genome.</title>
        <authorList>
            <person name="Nygaard S."/>
            <person name="Hu H."/>
            <person name="Boomsma J."/>
            <person name="Zhang G."/>
        </authorList>
    </citation>
    <scope>NUCLEOTIDE SEQUENCE [LARGE SCALE GENOMIC DNA]</scope>
    <source>
        <strain evidence="3">Tcor2-1</strain>
        <tissue evidence="3">Whole body</tissue>
    </source>
</reference>
<evidence type="ECO:0000313" key="3">
    <source>
        <dbReference type="EMBL" id="KYN09263.1"/>
    </source>
</evidence>
<evidence type="ECO:0000256" key="1">
    <source>
        <dbReference type="SAM" id="Coils"/>
    </source>
</evidence>
<proteinExistence type="predicted"/>
<organism evidence="3 4">
    <name type="scientific">Trachymyrmex cornetzi</name>
    <dbReference type="NCBI Taxonomy" id="471704"/>
    <lineage>
        <taxon>Eukaryota</taxon>
        <taxon>Metazoa</taxon>
        <taxon>Ecdysozoa</taxon>
        <taxon>Arthropoda</taxon>
        <taxon>Hexapoda</taxon>
        <taxon>Insecta</taxon>
        <taxon>Pterygota</taxon>
        <taxon>Neoptera</taxon>
        <taxon>Endopterygota</taxon>
        <taxon>Hymenoptera</taxon>
        <taxon>Apocrita</taxon>
        <taxon>Aculeata</taxon>
        <taxon>Formicoidea</taxon>
        <taxon>Formicidae</taxon>
        <taxon>Myrmicinae</taxon>
        <taxon>Trachymyrmex</taxon>
    </lineage>
</organism>
<feature type="coiled-coil region" evidence="1">
    <location>
        <begin position="55"/>
        <end position="89"/>
    </location>
</feature>
<keyword evidence="1" id="KW-0175">Coiled coil</keyword>
<feature type="compositionally biased region" description="Basic and acidic residues" evidence="2">
    <location>
        <begin position="1"/>
        <end position="13"/>
    </location>
</feature>
<feature type="compositionally biased region" description="Basic and acidic residues" evidence="2">
    <location>
        <begin position="25"/>
        <end position="38"/>
    </location>
</feature>
<accession>A0A151IRB8</accession>
<sequence length="160" mass="19269">MTERIMKLEKDRSGSTGELAKFTNRKREGEGGESEDRKMEEVFRINKKTLRSPVKMGEEGEMKEILKELKELKEMRVEMRDGLKGMNKEIREVAKGQKEWMRKEMEKVKEWNEEGRVVFRERLREVEWREGRGKENMKETEERIREVLGSIEKERSKEMK</sequence>
<evidence type="ECO:0000313" key="4">
    <source>
        <dbReference type="Proteomes" id="UP000078492"/>
    </source>
</evidence>
<protein>
    <submittedName>
        <fullName evidence="3">Uncharacterized protein</fullName>
    </submittedName>
</protein>
<dbReference type="EMBL" id="KQ981131">
    <property type="protein sequence ID" value="KYN09263.1"/>
    <property type="molecule type" value="Genomic_DNA"/>
</dbReference>
<gene>
    <name evidence="3" type="ORF">ALC57_18627</name>
</gene>
<keyword evidence="4" id="KW-1185">Reference proteome</keyword>
<evidence type="ECO:0000256" key="2">
    <source>
        <dbReference type="SAM" id="MobiDB-lite"/>
    </source>
</evidence>
<feature type="region of interest" description="Disordered" evidence="2">
    <location>
        <begin position="1"/>
        <end position="38"/>
    </location>
</feature>